<dbReference type="InterPro" id="IPR036034">
    <property type="entry name" value="PDZ_sf"/>
</dbReference>
<reference evidence="6 7" key="1">
    <citation type="submission" date="2022-01" db="EMBL/GenBank/DDBJ databases">
        <title>A chromosomal length assembly of Cordylochernes scorpioides.</title>
        <authorList>
            <person name="Zeh D."/>
            <person name="Zeh J."/>
        </authorList>
    </citation>
    <scope>NUCLEOTIDE SEQUENCE [LARGE SCALE GENOMIC DNA]</scope>
    <source>
        <strain evidence="6">IN4F17</strain>
        <tissue evidence="6">Whole Body</tissue>
    </source>
</reference>
<protein>
    <submittedName>
        <fullName evidence="6">USH1C</fullName>
    </submittedName>
</protein>
<accession>A0ABY6L2P5</accession>
<dbReference type="Gene3D" id="2.30.42.10">
    <property type="match status" value="1"/>
</dbReference>
<sequence>MGLIPIKESKSDAITWRIVDSGSPTSSLVESSNGSSSSHGDLIQVHIAVNGATSLGCSIVKGPPEVPGIFFSMIKPHGLAEQAGLCVGDQIISMNRTSFIDIEFAEVAAVDITVSGRQSHQIQPGSPPHGPQGIRPGALRVDRNVAL</sequence>
<dbReference type="PANTHER" id="PTHR23116">
    <property type="entry name" value="PDZ DOMAIN CONTAINING WHIRLIN AND HARMONIN-RELATED"/>
    <property type="match status" value="1"/>
</dbReference>
<feature type="region of interest" description="Disordered" evidence="4">
    <location>
        <begin position="118"/>
        <end position="137"/>
    </location>
</feature>
<evidence type="ECO:0000256" key="1">
    <source>
        <dbReference type="ARBA" id="ARBA00004316"/>
    </source>
</evidence>
<dbReference type="SMART" id="SM00228">
    <property type="entry name" value="PDZ"/>
    <property type="match status" value="1"/>
</dbReference>
<dbReference type="EMBL" id="CP092873">
    <property type="protein sequence ID" value="UYV73680.1"/>
    <property type="molecule type" value="Genomic_DNA"/>
</dbReference>
<proteinExistence type="predicted"/>
<feature type="domain" description="PDZ" evidence="5">
    <location>
        <begin position="42"/>
        <end position="110"/>
    </location>
</feature>
<dbReference type="Proteomes" id="UP001235939">
    <property type="component" value="Chromosome 11"/>
</dbReference>
<keyword evidence="3" id="KW-0966">Cell projection</keyword>
<gene>
    <name evidence="6" type="ORF">LAZ67_11000334</name>
</gene>
<dbReference type="Pfam" id="PF00595">
    <property type="entry name" value="PDZ"/>
    <property type="match status" value="1"/>
</dbReference>
<keyword evidence="7" id="KW-1185">Reference proteome</keyword>
<dbReference type="SUPFAM" id="SSF50156">
    <property type="entry name" value="PDZ domain-like"/>
    <property type="match status" value="1"/>
</dbReference>
<evidence type="ECO:0000256" key="3">
    <source>
        <dbReference type="ARBA" id="ARBA00023273"/>
    </source>
</evidence>
<evidence type="ECO:0000256" key="4">
    <source>
        <dbReference type="SAM" id="MobiDB-lite"/>
    </source>
</evidence>
<dbReference type="InterPro" id="IPR051844">
    <property type="entry name" value="USH2_Complex_Protein"/>
</dbReference>
<evidence type="ECO:0000313" key="6">
    <source>
        <dbReference type="EMBL" id="UYV73680.1"/>
    </source>
</evidence>
<comment type="subcellular location">
    <subcellularLocation>
        <location evidence="1">Cell projection</location>
    </subcellularLocation>
</comment>
<keyword evidence="2" id="KW-0677">Repeat</keyword>
<evidence type="ECO:0000256" key="2">
    <source>
        <dbReference type="ARBA" id="ARBA00022737"/>
    </source>
</evidence>
<evidence type="ECO:0000313" key="7">
    <source>
        <dbReference type="Proteomes" id="UP001235939"/>
    </source>
</evidence>
<dbReference type="PANTHER" id="PTHR23116:SF36">
    <property type="entry name" value="HARMONIN"/>
    <property type="match status" value="1"/>
</dbReference>
<evidence type="ECO:0000259" key="5">
    <source>
        <dbReference type="PROSITE" id="PS50106"/>
    </source>
</evidence>
<name>A0ABY6L2P5_9ARAC</name>
<dbReference type="PROSITE" id="PS50106">
    <property type="entry name" value="PDZ"/>
    <property type="match status" value="1"/>
</dbReference>
<dbReference type="InterPro" id="IPR001478">
    <property type="entry name" value="PDZ"/>
</dbReference>
<organism evidence="6 7">
    <name type="scientific">Cordylochernes scorpioides</name>
    <dbReference type="NCBI Taxonomy" id="51811"/>
    <lineage>
        <taxon>Eukaryota</taxon>
        <taxon>Metazoa</taxon>
        <taxon>Ecdysozoa</taxon>
        <taxon>Arthropoda</taxon>
        <taxon>Chelicerata</taxon>
        <taxon>Arachnida</taxon>
        <taxon>Pseudoscorpiones</taxon>
        <taxon>Cheliferoidea</taxon>
        <taxon>Chernetidae</taxon>
        <taxon>Cordylochernes</taxon>
    </lineage>
</organism>